<dbReference type="CDD" id="cd02696">
    <property type="entry name" value="MurNAc-LAA"/>
    <property type="match status" value="1"/>
</dbReference>
<evidence type="ECO:0000256" key="1">
    <source>
        <dbReference type="ARBA" id="ARBA00001561"/>
    </source>
</evidence>
<dbReference type="InterPro" id="IPR002508">
    <property type="entry name" value="MurNAc-LAA_cat"/>
</dbReference>
<reference evidence="11" key="1">
    <citation type="submission" date="2023-01" db="EMBL/GenBank/DDBJ databases">
        <title>Complete genome sequence of Planctobacterium marinum strain Dej080120_11.</title>
        <authorList>
            <person name="Ueki S."/>
            <person name="Maruyama F."/>
        </authorList>
    </citation>
    <scope>NUCLEOTIDE SEQUENCE</scope>
    <source>
        <strain evidence="11">Dej080120_11</strain>
    </source>
</reference>
<accession>A0AA48HCU0</accession>
<proteinExistence type="inferred from homology"/>
<dbReference type="RefSeq" id="WP_338290463.1">
    <property type="nucleotide sequence ID" value="NZ_AP027272.1"/>
</dbReference>
<dbReference type="KEGG" id="pmaw:MACH26_01790"/>
<dbReference type="EC" id="3.5.1.28" evidence="4"/>
<dbReference type="Pfam" id="PF11741">
    <property type="entry name" value="AMIN"/>
    <property type="match status" value="1"/>
</dbReference>
<keyword evidence="8" id="KW-0961">Cell wall biogenesis/degradation</keyword>
<dbReference type="InterPro" id="IPR018392">
    <property type="entry name" value="LysM"/>
</dbReference>
<evidence type="ECO:0000256" key="2">
    <source>
        <dbReference type="ARBA" id="ARBA00004418"/>
    </source>
</evidence>
<keyword evidence="7" id="KW-0378">Hydrolase</keyword>
<dbReference type="InterPro" id="IPR050695">
    <property type="entry name" value="N-acetylmuramoyl_amidase_3"/>
</dbReference>
<dbReference type="InterPro" id="IPR021731">
    <property type="entry name" value="AMIN_dom"/>
</dbReference>
<dbReference type="CDD" id="cd00118">
    <property type="entry name" value="LysM"/>
    <property type="match status" value="1"/>
</dbReference>
<keyword evidence="6" id="KW-0574">Periplasm</keyword>
<dbReference type="SUPFAM" id="SSF53187">
    <property type="entry name" value="Zn-dependent exopeptidases"/>
    <property type="match status" value="1"/>
</dbReference>
<dbReference type="Pfam" id="PF01476">
    <property type="entry name" value="LysM"/>
    <property type="match status" value="1"/>
</dbReference>
<dbReference type="Gene3D" id="3.40.630.40">
    <property type="entry name" value="Zn-dependent exopeptidases"/>
    <property type="match status" value="1"/>
</dbReference>
<dbReference type="SUPFAM" id="SSF54106">
    <property type="entry name" value="LysM domain"/>
    <property type="match status" value="1"/>
</dbReference>
<dbReference type="Pfam" id="PF01520">
    <property type="entry name" value="Amidase_3"/>
    <property type="match status" value="1"/>
</dbReference>
<feature type="domain" description="LysM" evidence="10">
    <location>
        <begin position="400"/>
        <end position="443"/>
    </location>
</feature>
<evidence type="ECO:0000256" key="4">
    <source>
        <dbReference type="ARBA" id="ARBA00011901"/>
    </source>
</evidence>
<dbReference type="GO" id="GO:0071555">
    <property type="term" value="P:cell wall organization"/>
    <property type="evidence" value="ECO:0007669"/>
    <property type="project" value="UniProtKB-KW"/>
</dbReference>
<organism evidence="11 12">
    <name type="scientific">Planctobacterium marinum</name>
    <dbReference type="NCBI Taxonomy" id="1631968"/>
    <lineage>
        <taxon>Bacteria</taxon>
        <taxon>Pseudomonadati</taxon>
        <taxon>Pseudomonadota</taxon>
        <taxon>Gammaproteobacteria</taxon>
        <taxon>Alteromonadales</taxon>
        <taxon>Alteromonadaceae</taxon>
        <taxon>Planctobacterium</taxon>
    </lineage>
</organism>
<sequence length="446" mass="49898">MKILLRYCLLVFFTYSVSEGFFLSEAQASTNAINSVRIWPSPSNTRVVLDLENQPQYSWFTLQNPHRLVIDLAETGKKLDLSKVANSSELVTKIRYSTPKSKDAVRIVLELDKKVKPQIFALQPTAPYGNRLVVDLPDNRPGQTNLIEQPVNKRHQDIIIAIDAGHGGEDPGSIGPTGTYEKNVVLRISKKLADLVDDEPGMRSVLIRTGDYYLTPNRRPEIAREKKADLFVSIHADAFTQPQPNGASVWVLSTGRANSELGRWLENTEQHSELLGGAAEIIQDTNNERYLTQALLDMSMDHSIATSYDVGRNILSELRAMMKLHKKSPQAASFAVLTSPDIPSILVETGFISNPRDEKNLNWSKHQHNLARSIFKGIKAHFRATPPDGTLWAKQKPKSRTHKVQRGDSLSELALRYNVSVNNLKRANNLNSDIVRIGQVLNIPQS</sequence>
<dbReference type="InterPro" id="IPR036779">
    <property type="entry name" value="LysM_dom_sf"/>
</dbReference>
<name>A0AA48HCU0_9ALTE</name>
<dbReference type="PANTHER" id="PTHR30404">
    <property type="entry name" value="N-ACETYLMURAMOYL-L-ALANINE AMIDASE"/>
    <property type="match status" value="1"/>
</dbReference>
<evidence type="ECO:0000256" key="7">
    <source>
        <dbReference type="ARBA" id="ARBA00022801"/>
    </source>
</evidence>
<gene>
    <name evidence="11" type="primary">amiB</name>
    <name evidence="11" type="ORF">MACH26_01790</name>
</gene>
<dbReference type="PROSITE" id="PS51782">
    <property type="entry name" value="LYSM"/>
    <property type="match status" value="1"/>
</dbReference>
<dbReference type="EMBL" id="AP027272">
    <property type="protein sequence ID" value="BDX04658.1"/>
    <property type="molecule type" value="Genomic_DNA"/>
</dbReference>
<dbReference type="PANTHER" id="PTHR30404:SF6">
    <property type="entry name" value="N-ACETYLMURAMOYL-L-ALANINE AMIDASE AMIB"/>
    <property type="match status" value="1"/>
</dbReference>
<evidence type="ECO:0000256" key="5">
    <source>
        <dbReference type="ARBA" id="ARBA00022729"/>
    </source>
</evidence>
<evidence type="ECO:0000259" key="10">
    <source>
        <dbReference type="PROSITE" id="PS51782"/>
    </source>
</evidence>
<keyword evidence="5" id="KW-0732">Signal</keyword>
<dbReference type="GO" id="GO:0009253">
    <property type="term" value="P:peptidoglycan catabolic process"/>
    <property type="evidence" value="ECO:0007669"/>
    <property type="project" value="InterPro"/>
</dbReference>
<comment type="catalytic activity">
    <reaction evidence="1">
        <text>Hydrolyzes the link between N-acetylmuramoyl residues and L-amino acid residues in certain cell-wall glycopeptides.</text>
        <dbReference type="EC" id="3.5.1.28"/>
    </reaction>
</comment>
<dbReference type="AlphaFoldDB" id="A0AA48HCU0"/>
<evidence type="ECO:0000313" key="12">
    <source>
        <dbReference type="Proteomes" id="UP001333710"/>
    </source>
</evidence>
<dbReference type="Proteomes" id="UP001333710">
    <property type="component" value="Chromosome"/>
</dbReference>
<comment type="similarity">
    <text evidence="3">Belongs to the N-acetylmuramoyl-L-alanine amidase 3 family.</text>
</comment>
<evidence type="ECO:0000256" key="8">
    <source>
        <dbReference type="ARBA" id="ARBA00023316"/>
    </source>
</evidence>
<dbReference type="GO" id="GO:0008745">
    <property type="term" value="F:N-acetylmuramoyl-L-alanine amidase activity"/>
    <property type="evidence" value="ECO:0007669"/>
    <property type="project" value="UniProtKB-EC"/>
</dbReference>
<dbReference type="SMART" id="SM00646">
    <property type="entry name" value="Ami_3"/>
    <property type="match status" value="1"/>
</dbReference>
<dbReference type="Gene3D" id="3.10.350.10">
    <property type="entry name" value="LysM domain"/>
    <property type="match status" value="1"/>
</dbReference>
<dbReference type="SMART" id="SM00257">
    <property type="entry name" value="LysM"/>
    <property type="match status" value="1"/>
</dbReference>
<evidence type="ECO:0000256" key="3">
    <source>
        <dbReference type="ARBA" id="ARBA00010860"/>
    </source>
</evidence>
<comment type="subcellular location">
    <subcellularLocation>
        <location evidence="2">Periplasm</location>
    </subcellularLocation>
</comment>
<evidence type="ECO:0000256" key="6">
    <source>
        <dbReference type="ARBA" id="ARBA00022764"/>
    </source>
</evidence>
<dbReference type="GO" id="GO:0030288">
    <property type="term" value="C:outer membrane-bounded periplasmic space"/>
    <property type="evidence" value="ECO:0007669"/>
    <property type="project" value="TreeGrafter"/>
</dbReference>
<dbReference type="Gene3D" id="2.60.40.3500">
    <property type="match status" value="1"/>
</dbReference>
<keyword evidence="12" id="KW-1185">Reference proteome</keyword>
<evidence type="ECO:0000313" key="11">
    <source>
        <dbReference type="EMBL" id="BDX04658.1"/>
    </source>
</evidence>
<dbReference type="FunFam" id="3.40.630.40:FF:000001">
    <property type="entry name" value="N-acetylmuramoyl-L-alanine amidase"/>
    <property type="match status" value="1"/>
</dbReference>
<protein>
    <recommendedName>
        <fullName evidence="9">N-acetylmuramoyl-L-alanine amidase AmiC</fullName>
        <ecNumber evidence="4">3.5.1.28</ecNumber>
    </recommendedName>
</protein>
<evidence type="ECO:0000256" key="9">
    <source>
        <dbReference type="ARBA" id="ARBA00074581"/>
    </source>
</evidence>